<evidence type="ECO:0000256" key="6">
    <source>
        <dbReference type="ARBA" id="ARBA00022908"/>
    </source>
</evidence>
<evidence type="ECO:0000313" key="13">
    <source>
        <dbReference type="EMBL" id="KAK3237114.1"/>
    </source>
</evidence>
<reference evidence="13 14" key="1">
    <citation type="journal article" date="2015" name="Genome Biol. Evol.">
        <title>Comparative Genomics of a Bacterivorous Green Alga Reveals Evolutionary Causalities and Consequences of Phago-Mixotrophic Mode of Nutrition.</title>
        <authorList>
            <person name="Burns J.A."/>
            <person name="Paasch A."/>
            <person name="Narechania A."/>
            <person name="Kim E."/>
        </authorList>
    </citation>
    <scope>NUCLEOTIDE SEQUENCE [LARGE SCALE GENOMIC DNA]</scope>
    <source>
        <strain evidence="13 14">PLY_AMNH</strain>
    </source>
</reference>
<gene>
    <name evidence="13" type="ORF">CYMTET_52780</name>
</gene>
<dbReference type="GO" id="GO:0046872">
    <property type="term" value="F:metal ion binding"/>
    <property type="evidence" value="ECO:0007669"/>
    <property type="project" value="UniProtKB-KW"/>
</dbReference>
<dbReference type="PANTHER" id="PTHR42648">
    <property type="entry name" value="TRANSPOSASE, PUTATIVE-RELATED"/>
    <property type="match status" value="1"/>
</dbReference>
<keyword evidence="7" id="KW-0695">RNA-directed DNA polymerase</keyword>
<feature type="domain" description="Integrase catalytic" evidence="12">
    <location>
        <begin position="835"/>
        <end position="931"/>
    </location>
</feature>
<proteinExistence type="predicted"/>
<dbReference type="Pfam" id="PF25597">
    <property type="entry name" value="SH3_retrovirus"/>
    <property type="match status" value="1"/>
</dbReference>
<dbReference type="AlphaFoldDB" id="A0AAE0ER04"/>
<evidence type="ECO:0000256" key="7">
    <source>
        <dbReference type="ARBA" id="ARBA00022918"/>
    </source>
</evidence>
<feature type="compositionally biased region" description="Basic and acidic residues" evidence="10">
    <location>
        <begin position="18"/>
        <end position="33"/>
    </location>
</feature>
<evidence type="ECO:0000256" key="3">
    <source>
        <dbReference type="ARBA" id="ARBA00022759"/>
    </source>
</evidence>
<keyword evidence="4" id="KW-0378">Hydrolase</keyword>
<evidence type="ECO:0000256" key="10">
    <source>
        <dbReference type="SAM" id="MobiDB-lite"/>
    </source>
</evidence>
<evidence type="ECO:0000256" key="11">
    <source>
        <dbReference type="SAM" id="Phobius"/>
    </source>
</evidence>
<feature type="region of interest" description="Disordered" evidence="10">
    <location>
        <begin position="1"/>
        <end position="40"/>
    </location>
</feature>
<dbReference type="InterPro" id="IPR039537">
    <property type="entry name" value="Retrotran_Ty1/copia-like"/>
</dbReference>
<sequence length="1265" mass="140827">MENMAQALRASNEAMKLNAERRESGKSKDHEGTRSGLTSLDNAPKTVQCVVKLLGTVKYTGSERNRYESWVQFKTQLESAVHFNPDLLELKREGQVSDIADIKGLSSFKKKSVKEETSTAEGPSSQAEEGDNDGNDGEDRESVDGLSFIAVPGSGSVASEVLSAILKQVTVGDAFDVVRRCGNDGLKAYRKLRCRVESQLFGHLACSMKKLCKLTVNATEDPVKQLGYYVDVMSSIVSYGGARLDSTTVEVLVTALAVAPMPVEYAQVVADLSKERRPSLDILVQRTAHFYVNVVQQSLVPLSGIVGGTVDEETVAVARALVADRSRQNEEKKFNDGRKLVCPTCSGMHSAEKCWIVNLAGKQEFIKLNPIKEKAVRENYARRLKKIVAKKTPEAAVAATVLGAIAKSTTRQRRTEVSAEELWDIEDHEEVPVACATVVTVSNQKVVYTGEVLADSWVYGVFDRGEKDKELVQEEYALRTPAGETCAAMVEKDEDRTLYVDSMATKSIFNDLSVFEGSQVHALEASSFEVMAGEVTTSRGGGCGTITLWNRVTKKVDVLRVEAQYVPESPFNLISAVSLEDKYALYAQLGDGTLKDKEGWSEYGVIRRGKVYVLPEVKVVEAALPVVVDEKEEYGPMWDSKWNEERGPFQVDLCADEHNCQVPEHYSLSNSVFSHCLTGKSFYGNPPYEDSFIEKLLAKVLMDFSKVPTGTRFLLVVPYKPNAWWWRLATKFEELHIYSKGSVIFSVRTDQCYNVLELVESEPGRVFSGNSLAFSGVVFGSVCGAHSGREGHCTHQKLEYTDALEHYRKIVKATGRVFLEETRMEQVVYDLDVLVLHSDNDTTIVARRAKKYCEEHAIVQRTTSPYLHENNARAETINKLLQTKARAMLATAGLPATMWPLAMRYAVFLLNRLAKARLGIQASMQMLNQKYDLSVLRMFRCRAFAYIDATLRTKLADRATPLIYVGQEEKSTAYLLHSPEKQKVVRSGMVRFDERVDQYGKLVMSWDPAMLRPFKSLYDCTSLDGKFVSAFTGGATIILDLRVYVEPRGDEFTGVVKLSSAGGGWFWTPVSVFLEAKVEHLALLFEYCGKLTVNSFYPVFEKVEVQWSEGDDWEMTGPRHGENTRCRISWWYNYHEHLGFPGPAKGKVVTRAAKVMSSIQIELALQQTWLPARYIRTVHRAALQPRPSSAQELQLSWAYVYVVIIFVTFGCADTNMTMLRDNVSSAEDELMVVGGSTLLAEETPRDSMERIAAAYGAAGTLGAAA</sequence>
<keyword evidence="8" id="KW-0808">Transferase</keyword>
<dbReference type="GO" id="GO:0003887">
    <property type="term" value="F:DNA-directed DNA polymerase activity"/>
    <property type="evidence" value="ECO:0007669"/>
    <property type="project" value="UniProtKB-KW"/>
</dbReference>
<keyword evidence="3" id="KW-0255">Endonuclease</keyword>
<dbReference type="GO" id="GO:0015074">
    <property type="term" value="P:DNA integration"/>
    <property type="evidence" value="ECO:0007669"/>
    <property type="project" value="UniProtKB-KW"/>
</dbReference>
<keyword evidence="11" id="KW-0812">Transmembrane</keyword>
<dbReference type="GO" id="GO:0006310">
    <property type="term" value="P:DNA recombination"/>
    <property type="evidence" value="ECO:0007669"/>
    <property type="project" value="UniProtKB-KW"/>
</dbReference>
<dbReference type="PROSITE" id="PS50994">
    <property type="entry name" value="INTEGRASE"/>
    <property type="match status" value="1"/>
</dbReference>
<keyword evidence="9" id="KW-0233">DNA recombination</keyword>
<evidence type="ECO:0000256" key="9">
    <source>
        <dbReference type="ARBA" id="ARBA00023172"/>
    </source>
</evidence>
<evidence type="ECO:0000313" key="14">
    <source>
        <dbReference type="Proteomes" id="UP001190700"/>
    </source>
</evidence>
<keyword evidence="2" id="KW-0479">Metal-binding</keyword>
<name>A0AAE0ER04_9CHLO</name>
<dbReference type="PANTHER" id="PTHR42648:SF11">
    <property type="entry name" value="TRANSPOSON TY4-P GAG-POL POLYPROTEIN"/>
    <property type="match status" value="1"/>
</dbReference>
<dbReference type="GO" id="GO:0016787">
    <property type="term" value="F:hydrolase activity"/>
    <property type="evidence" value="ECO:0007669"/>
    <property type="project" value="UniProtKB-KW"/>
</dbReference>
<evidence type="ECO:0000259" key="12">
    <source>
        <dbReference type="PROSITE" id="PS50994"/>
    </source>
</evidence>
<keyword evidence="8" id="KW-0239">DNA-directed DNA polymerase</keyword>
<dbReference type="InterPro" id="IPR057670">
    <property type="entry name" value="SH3_retrovirus"/>
</dbReference>
<keyword evidence="8" id="KW-0548">Nucleotidyltransferase</keyword>
<dbReference type="Proteomes" id="UP001190700">
    <property type="component" value="Unassembled WGS sequence"/>
</dbReference>
<keyword evidence="11" id="KW-0472">Membrane</keyword>
<evidence type="ECO:0000256" key="2">
    <source>
        <dbReference type="ARBA" id="ARBA00022723"/>
    </source>
</evidence>
<organism evidence="13 14">
    <name type="scientific">Cymbomonas tetramitiformis</name>
    <dbReference type="NCBI Taxonomy" id="36881"/>
    <lineage>
        <taxon>Eukaryota</taxon>
        <taxon>Viridiplantae</taxon>
        <taxon>Chlorophyta</taxon>
        <taxon>Pyramimonadophyceae</taxon>
        <taxon>Pyramimonadales</taxon>
        <taxon>Pyramimonadaceae</taxon>
        <taxon>Cymbomonas</taxon>
    </lineage>
</organism>
<keyword evidence="1" id="KW-0540">Nuclease</keyword>
<feature type="region of interest" description="Disordered" evidence="10">
    <location>
        <begin position="112"/>
        <end position="140"/>
    </location>
</feature>
<comment type="caution">
    <text evidence="13">The sequence shown here is derived from an EMBL/GenBank/DDBJ whole genome shotgun (WGS) entry which is preliminary data.</text>
</comment>
<dbReference type="GO" id="GO:0003676">
    <property type="term" value="F:nucleic acid binding"/>
    <property type="evidence" value="ECO:0007669"/>
    <property type="project" value="InterPro"/>
</dbReference>
<keyword evidence="6" id="KW-0229">DNA integration</keyword>
<evidence type="ECO:0000256" key="8">
    <source>
        <dbReference type="ARBA" id="ARBA00022932"/>
    </source>
</evidence>
<evidence type="ECO:0000256" key="1">
    <source>
        <dbReference type="ARBA" id="ARBA00022722"/>
    </source>
</evidence>
<keyword evidence="5" id="KW-0460">Magnesium</keyword>
<evidence type="ECO:0000256" key="4">
    <source>
        <dbReference type="ARBA" id="ARBA00022801"/>
    </source>
</evidence>
<dbReference type="EMBL" id="LGRX02034701">
    <property type="protein sequence ID" value="KAK3237114.1"/>
    <property type="molecule type" value="Genomic_DNA"/>
</dbReference>
<keyword evidence="11" id="KW-1133">Transmembrane helix</keyword>
<feature type="compositionally biased region" description="Acidic residues" evidence="10">
    <location>
        <begin position="128"/>
        <end position="140"/>
    </location>
</feature>
<keyword evidence="14" id="KW-1185">Reference proteome</keyword>
<feature type="transmembrane region" description="Helical" evidence="11">
    <location>
        <begin position="1195"/>
        <end position="1212"/>
    </location>
</feature>
<dbReference type="InterPro" id="IPR036397">
    <property type="entry name" value="RNaseH_sf"/>
</dbReference>
<dbReference type="GO" id="GO:0004519">
    <property type="term" value="F:endonuclease activity"/>
    <property type="evidence" value="ECO:0007669"/>
    <property type="project" value="UniProtKB-KW"/>
</dbReference>
<evidence type="ECO:0000256" key="5">
    <source>
        <dbReference type="ARBA" id="ARBA00022842"/>
    </source>
</evidence>
<dbReference type="SUPFAM" id="SSF53098">
    <property type="entry name" value="Ribonuclease H-like"/>
    <property type="match status" value="1"/>
</dbReference>
<dbReference type="Gene3D" id="3.30.420.10">
    <property type="entry name" value="Ribonuclease H-like superfamily/Ribonuclease H"/>
    <property type="match status" value="1"/>
</dbReference>
<dbReference type="InterPro" id="IPR001584">
    <property type="entry name" value="Integrase_cat-core"/>
</dbReference>
<dbReference type="GO" id="GO:0003964">
    <property type="term" value="F:RNA-directed DNA polymerase activity"/>
    <property type="evidence" value="ECO:0007669"/>
    <property type="project" value="UniProtKB-KW"/>
</dbReference>
<protein>
    <recommendedName>
        <fullName evidence="12">Integrase catalytic domain-containing protein</fullName>
    </recommendedName>
</protein>
<dbReference type="InterPro" id="IPR012337">
    <property type="entry name" value="RNaseH-like_sf"/>
</dbReference>
<accession>A0AAE0ER04</accession>